<accession>A0ABY1AEX0</accession>
<sequence length="69" mass="7646">MALSKDQSVPQHHVDATVVVILVNGKVEFSQADGSFEVLTPGKIVYMQPDEKHALEEFDLIIVKIQLAK</sequence>
<name>A0ABY1AEX0_9LACO</name>
<dbReference type="EMBL" id="FOCC01000020">
    <property type="protein sequence ID" value="SEN01282.1"/>
    <property type="molecule type" value="Genomic_DNA"/>
</dbReference>
<reference evidence="3 4" key="1">
    <citation type="submission" date="2016-10" db="EMBL/GenBank/DDBJ databases">
        <authorList>
            <person name="Varghese N."/>
            <person name="Submissions S."/>
        </authorList>
    </citation>
    <scope>NUCLEOTIDE SEQUENCE [LARGE SCALE GENOMIC DNA]</scope>
    <source>
        <strain evidence="3 4">WC1T17</strain>
    </source>
</reference>
<feature type="domain" description="AraC-type arabinose-binding/dimerisation" evidence="2">
    <location>
        <begin position="6"/>
        <end position="55"/>
    </location>
</feature>
<comment type="caution">
    <text evidence="3">The sequence shown here is derived from an EMBL/GenBank/DDBJ whole genome shotgun (WGS) entry which is preliminary data.</text>
</comment>
<dbReference type="Pfam" id="PF02311">
    <property type="entry name" value="AraC_binding"/>
    <property type="match status" value="1"/>
</dbReference>
<dbReference type="InterPro" id="IPR014710">
    <property type="entry name" value="RmlC-like_jellyroll"/>
</dbReference>
<dbReference type="Gene3D" id="2.60.120.10">
    <property type="entry name" value="Jelly Rolls"/>
    <property type="match status" value="1"/>
</dbReference>
<keyword evidence="1" id="KW-0238">DNA-binding</keyword>
<gene>
    <name evidence="3" type="ORF">SAMN05216431_12015</name>
</gene>
<proteinExistence type="predicted"/>
<evidence type="ECO:0000313" key="3">
    <source>
        <dbReference type="EMBL" id="SEN01282.1"/>
    </source>
</evidence>
<organism evidence="3 4">
    <name type="scientific">Ligilactobacillus ruminis</name>
    <dbReference type="NCBI Taxonomy" id="1623"/>
    <lineage>
        <taxon>Bacteria</taxon>
        <taxon>Bacillati</taxon>
        <taxon>Bacillota</taxon>
        <taxon>Bacilli</taxon>
        <taxon>Lactobacillales</taxon>
        <taxon>Lactobacillaceae</taxon>
        <taxon>Ligilactobacillus</taxon>
    </lineage>
</organism>
<evidence type="ECO:0000256" key="1">
    <source>
        <dbReference type="ARBA" id="ARBA00023125"/>
    </source>
</evidence>
<dbReference type="InterPro" id="IPR003313">
    <property type="entry name" value="AraC-bd"/>
</dbReference>
<dbReference type="SUPFAM" id="SSF51182">
    <property type="entry name" value="RmlC-like cupins"/>
    <property type="match status" value="1"/>
</dbReference>
<protein>
    <submittedName>
        <fullName evidence="3">AraC-like ligand binding domain-containing protein</fullName>
    </submittedName>
</protein>
<dbReference type="Proteomes" id="UP000182089">
    <property type="component" value="Unassembled WGS sequence"/>
</dbReference>
<evidence type="ECO:0000259" key="2">
    <source>
        <dbReference type="Pfam" id="PF02311"/>
    </source>
</evidence>
<evidence type="ECO:0000313" key="4">
    <source>
        <dbReference type="Proteomes" id="UP000182089"/>
    </source>
</evidence>
<dbReference type="InterPro" id="IPR011051">
    <property type="entry name" value="RmlC_Cupin_sf"/>
</dbReference>